<dbReference type="Pfam" id="PF25788">
    <property type="entry name" value="Ig_Rha78A_N"/>
    <property type="match status" value="1"/>
</dbReference>
<evidence type="ECO:0000256" key="1">
    <source>
        <dbReference type="ARBA" id="ARBA00001445"/>
    </source>
</evidence>
<dbReference type="InterPro" id="IPR016007">
    <property type="entry name" value="Alpha_rhamnosid"/>
</dbReference>
<dbReference type="Gene3D" id="2.120.10.10">
    <property type="match status" value="1"/>
</dbReference>
<dbReference type="Gene3D" id="2.60.120.260">
    <property type="entry name" value="Galactose-binding domain-like"/>
    <property type="match status" value="2"/>
</dbReference>
<keyword evidence="11" id="KW-1185">Reference proteome</keyword>
<evidence type="ECO:0000313" key="10">
    <source>
        <dbReference type="EMBL" id="SHE91338.1"/>
    </source>
</evidence>
<dbReference type="InterPro" id="IPR035398">
    <property type="entry name" value="Bac_rhamnosid_C"/>
</dbReference>
<proteinExistence type="predicted"/>
<dbReference type="InterPro" id="IPR035396">
    <property type="entry name" value="Bac_rhamnosid6H"/>
</dbReference>
<dbReference type="Gene3D" id="2.60.420.10">
    <property type="entry name" value="Maltose phosphorylase, domain 3"/>
    <property type="match status" value="1"/>
</dbReference>
<dbReference type="OrthoDB" id="9766741at2"/>
<dbReference type="Pfam" id="PF17389">
    <property type="entry name" value="Bac_rhamnosid6H"/>
    <property type="match status" value="1"/>
</dbReference>
<evidence type="ECO:0000256" key="3">
    <source>
        <dbReference type="ARBA" id="ARBA00022801"/>
    </source>
</evidence>
<dbReference type="InterPro" id="IPR036116">
    <property type="entry name" value="FN3_sf"/>
</dbReference>
<dbReference type="InterPro" id="IPR036278">
    <property type="entry name" value="Sialidase_sf"/>
</dbReference>
<dbReference type="SUPFAM" id="SSF48208">
    <property type="entry name" value="Six-hairpin glycosidases"/>
    <property type="match status" value="1"/>
</dbReference>
<dbReference type="CDD" id="cd15482">
    <property type="entry name" value="Sialidase_non-viral"/>
    <property type="match status" value="1"/>
</dbReference>
<dbReference type="InterPro" id="IPR012341">
    <property type="entry name" value="6hp_glycosidase-like_sf"/>
</dbReference>
<dbReference type="Gene3D" id="1.50.10.10">
    <property type="match status" value="1"/>
</dbReference>
<feature type="domain" description="Alpha-L-rhamnosidase C-terminal" evidence="9">
    <location>
        <begin position="807"/>
        <end position="878"/>
    </location>
</feature>
<keyword evidence="3" id="KW-0378">Hydrolase</keyword>
<dbReference type="GO" id="GO:0030596">
    <property type="term" value="F:alpha-L-rhamnosidase activity"/>
    <property type="evidence" value="ECO:0007669"/>
    <property type="project" value="UniProtKB-EC"/>
</dbReference>
<feature type="signal peptide" evidence="4">
    <location>
        <begin position="1"/>
        <end position="22"/>
    </location>
</feature>
<dbReference type="InterPro" id="IPR008928">
    <property type="entry name" value="6-hairpin_glycosidase_sf"/>
</dbReference>
<evidence type="ECO:0000313" key="11">
    <source>
        <dbReference type="Proteomes" id="UP000184509"/>
    </source>
</evidence>
<evidence type="ECO:0000256" key="2">
    <source>
        <dbReference type="ARBA" id="ARBA00012652"/>
    </source>
</evidence>
<name>A0A1M4XCY3_9BACE</name>
<dbReference type="PANTHER" id="PTHR33307:SF6">
    <property type="entry name" value="ALPHA-RHAMNOSIDASE (EUROFUNG)-RELATED"/>
    <property type="match status" value="1"/>
</dbReference>
<dbReference type="EC" id="3.2.1.40" evidence="2"/>
<keyword evidence="4" id="KW-0732">Signal</keyword>
<dbReference type="STRING" id="1297750.SAMN05444405_1043"/>
<organism evidence="10 11">
    <name type="scientific">Bacteroides luti</name>
    <dbReference type="NCBI Taxonomy" id="1297750"/>
    <lineage>
        <taxon>Bacteria</taxon>
        <taxon>Pseudomonadati</taxon>
        <taxon>Bacteroidota</taxon>
        <taxon>Bacteroidia</taxon>
        <taxon>Bacteroidales</taxon>
        <taxon>Bacteroidaceae</taxon>
        <taxon>Bacteroides</taxon>
    </lineage>
</organism>
<dbReference type="Pfam" id="PF05592">
    <property type="entry name" value="Bac_rhamnosid"/>
    <property type="match status" value="1"/>
</dbReference>
<feature type="domain" description="Bacterial alpha-L-rhamnosidase N-terminal" evidence="6">
    <location>
        <begin position="174"/>
        <end position="345"/>
    </location>
</feature>
<evidence type="ECO:0000259" key="7">
    <source>
        <dbReference type="Pfam" id="PF13088"/>
    </source>
</evidence>
<feature type="chain" id="PRO_5013290822" description="alpha-L-rhamnosidase" evidence="4">
    <location>
        <begin position="23"/>
        <end position="1261"/>
    </location>
</feature>
<comment type="catalytic activity">
    <reaction evidence="1">
        <text>Hydrolysis of terminal non-reducing alpha-L-rhamnose residues in alpha-L-rhamnosides.</text>
        <dbReference type="EC" id="3.2.1.40"/>
    </reaction>
</comment>
<evidence type="ECO:0000259" key="8">
    <source>
        <dbReference type="Pfam" id="PF17389"/>
    </source>
</evidence>
<dbReference type="Proteomes" id="UP000184509">
    <property type="component" value="Unassembled WGS sequence"/>
</dbReference>
<dbReference type="InterPro" id="IPR013737">
    <property type="entry name" value="Bac_rhamnosid_N"/>
</dbReference>
<evidence type="ECO:0000259" key="5">
    <source>
        <dbReference type="Pfam" id="PF05592"/>
    </source>
</evidence>
<dbReference type="SUPFAM" id="SSF49265">
    <property type="entry name" value="Fibronectin type III"/>
    <property type="match status" value="1"/>
</dbReference>
<accession>A0A1M4XCY3</accession>
<evidence type="ECO:0000256" key="4">
    <source>
        <dbReference type="SAM" id="SignalP"/>
    </source>
</evidence>
<dbReference type="EMBL" id="FQTV01000004">
    <property type="protein sequence ID" value="SHE91338.1"/>
    <property type="molecule type" value="Genomic_DNA"/>
</dbReference>
<dbReference type="PANTHER" id="PTHR33307">
    <property type="entry name" value="ALPHA-RHAMNOSIDASE (EUROFUNG)"/>
    <property type="match status" value="1"/>
</dbReference>
<evidence type="ECO:0000259" key="9">
    <source>
        <dbReference type="Pfam" id="PF17390"/>
    </source>
</evidence>
<dbReference type="RefSeq" id="WP_073399662.1">
    <property type="nucleotide sequence ID" value="NZ_FQTV01000004.1"/>
</dbReference>
<dbReference type="Gene3D" id="2.60.40.10">
    <property type="entry name" value="Immunoglobulins"/>
    <property type="match status" value="1"/>
</dbReference>
<feature type="domain" description="Alpha-L-rhamnosidase six-hairpin glycosidase" evidence="8">
    <location>
        <begin position="460"/>
        <end position="805"/>
    </location>
</feature>
<evidence type="ECO:0000259" key="6">
    <source>
        <dbReference type="Pfam" id="PF08531"/>
    </source>
</evidence>
<dbReference type="Pfam" id="PF17390">
    <property type="entry name" value="Bac_rhamnosid_C"/>
    <property type="match status" value="1"/>
</dbReference>
<dbReference type="InterPro" id="IPR008902">
    <property type="entry name" value="Rhamnosid_concanavalin"/>
</dbReference>
<dbReference type="Pfam" id="PF08531">
    <property type="entry name" value="Bac_rhamnosid_N"/>
    <property type="match status" value="1"/>
</dbReference>
<sequence>MPKKKILLLLVCLLSLKVAAFAGVSISNLRCEMLNNPVGIDTESPRVSWRISSSDRGVTQLSYQILVASSMQKLNAGEGDVWNSGIVKSSQSQWVSYAGQPLKSNGRYFWKVKVTTNAGESSWSEPAQWSMGLLSQNDWKAQWIGLDKLMPWDSDTQFSRMSARYLRKEFTPKKKVARATVHISGLGLYELYINGQKVGDRVLAPAPTDYRKTTLYNSYDVTALLKDKANAMGVTLGNGRFYTMRQNFKNYKIPTFGFPKVRLVLIMEYTDGSKDVVGSDTSWKINADGPIRSNNEYDGEVYDARKEFGNWTEPGFNDSSWESAQRVTLPSGTLRAEMTAGMKVVDKIHPVSISELPGKRYILDMGQNMAGWLRIKVKGNAGDTIRLRFAEVLQNNGELYMEPLRDAKVTNLYILKGQGTEEWAPKFVYNGFQYVEITGYKYKPSLDQFVGEVVNDEMETLGSFSCTDPIINQIYKNAFWGIRSNYKGMPVDCPQRNERQPWLGDRAVGSLGESFVMENGQLYSKWMDDIRDAQREDGCIPDVAPSYLNYYTDNITWPSVFLLSSDMVYSQFGNIQPIVKNYDAMKKWMDHMKKEYLREGIMTRDEYGDWCVPPESPELIHSKDPKRQTDGLLVSTAYYYKMLALMSKFATLQNKTQDAKEFDAIAANVKDAFNKKYFNTDSLFYGNNSATSNLLPLAFGMVPDNMVAKVSKQIVDKVMVGSNGHICTGLVGSQWIMRELCKMGRADVAYLLASNDTYPSWGYMVKKGATTIWELWNGDTAGPKMNSKNHVMLLGDLIPFFYENMAGIKTDEKEAGFKKIIMKPNFEIQDLSDVDASYMTPYGKVVSKWKKNLKHLDWNFTIPANTTAIVYLPSDKAMIKEGGIPAAKAKGVKYIGKEGNLTRWEVGSGDYSFSVDMNVGLGAWRKGIVEDEFLYEKASFPSAHAATIVDTPTGLVASFFGGTKEGNPDVCIWVCRKTAEGWTAPQKVADGIMSDTLRKACYNPVLFQVPGGELLLFFKIGKNVGDWTGYLIRSFDGGKTWTQREELPKNILGPIKNKPVMIGNKLVCPTSTEGDGWKVHFESTEDKGKTWSETQPINDGKTINAIQPSILFHKDGSLQILCRTRNSAIAEAWSKDGGETWSEMKLIDLPNNNSGTDAVTLKDGRQALIYNHVKTPQGAKKGARTPLNIAVSKDGKKWFASLILEDSPIGQYSYPSIIQGNDGYIHAIYTWRRERIKYMKIDPKQLKEVPIVNGQWPVLKK</sequence>
<dbReference type="SUPFAM" id="SSF50939">
    <property type="entry name" value="Sialidases"/>
    <property type="match status" value="1"/>
</dbReference>
<dbReference type="GO" id="GO:0005975">
    <property type="term" value="P:carbohydrate metabolic process"/>
    <property type="evidence" value="ECO:0007669"/>
    <property type="project" value="InterPro"/>
</dbReference>
<reference evidence="11" key="1">
    <citation type="submission" date="2016-11" db="EMBL/GenBank/DDBJ databases">
        <authorList>
            <person name="Varghese N."/>
            <person name="Submissions S."/>
        </authorList>
    </citation>
    <scope>NUCLEOTIDE SEQUENCE [LARGE SCALE GENOMIC DNA]</scope>
    <source>
        <strain evidence="11">DSM 26991</strain>
    </source>
</reference>
<feature type="domain" description="Alpha-L-rhamnosidase concanavalin-like" evidence="5">
    <location>
        <begin position="356"/>
        <end position="454"/>
    </location>
</feature>
<dbReference type="AlphaFoldDB" id="A0A1M4XCY3"/>
<dbReference type="Pfam" id="PF13088">
    <property type="entry name" value="BNR_2"/>
    <property type="match status" value="1"/>
</dbReference>
<dbReference type="InterPro" id="IPR013783">
    <property type="entry name" value="Ig-like_fold"/>
</dbReference>
<dbReference type="InterPro" id="IPR011040">
    <property type="entry name" value="Sialidase"/>
</dbReference>
<feature type="domain" description="Sialidase" evidence="7">
    <location>
        <begin position="955"/>
        <end position="1226"/>
    </location>
</feature>
<gene>
    <name evidence="10" type="ORF">SAMN05444405_1043</name>
</gene>
<protein>
    <recommendedName>
        <fullName evidence="2">alpha-L-rhamnosidase</fullName>
        <ecNumber evidence="2">3.2.1.40</ecNumber>
    </recommendedName>
</protein>